<dbReference type="InterPro" id="IPR052901">
    <property type="entry name" value="Bact_TGase-like"/>
</dbReference>
<dbReference type="Proteomes" id="UP001139319">
    <property type="component" value="Unassembled WGS sequence"/>
</dbReference>
<evidence type="ECO:0000256" key="1">
    <source>
        <dbReference type="SAM" id="Phobius"/>
    </source>
</evidence>
<keyword evidence="4" id="KW-1185">Reference proteome</keyword>
<keyword evidence="1" id="KW-0812">Transmembrane</keyword>
<dbReference type="Gene3D" id="3.10.620.30">
    <property type="match status" value="1"/>
</dbReference>
<organism evidence="3 4">
    <name type="scientific">Gilvimarinus xylanilyticus</name>
    <dbReference type="NCBI Taxonomy" id="2944139"/>
    <lineage>
        <taxon>Bacteria</taxon>
        <taxon>Pseudomonadati</taxon>
        <taxon>Pseudomonadota</taxon>
        <taxon>Gammaproteobacteria</taxon>
        <taxon>Cellvibrionales</taxon>
        <taxon>Cellvibrionaceae</taxon>
        <taxon>Gilvimarinus</taxon>
    </lineage>
</organism>
<dbReference type="EMBL" id="JAMFTH010000001">
    <property type="protein sequence ID" value="MCP8898845.1"/>
    <property type="molecule type" value="Genomic_DNA"/>
</dbReference>
<feature type="transmembrane region" description="Helical" evidence="1">
    <location>
        <begin position="106"/>
        <end position="125"/>
    </location>
</feature>
<dbReference type="InterPro" id="IPR021878">
    <property type="entry name" value="TgpA_N"/>
</dbReference>
<feature type="transmembrane region" description="Helical" evidence="1">
    <location>
        <begin position="131"/>
        <end position="152"/>
    </location>
</feature>
<protein>
    <submittedName>
        <fullName evidence="3">DUF3488 and transglutaminase-like domain-containing protein</fullName>
    </submittedName>
</protein>
<dbReference type="InterPro" id="IPR025403">
    <property type="entry name" value="TgpA-like_C"/>
</dbReference>
<dbReference type="PANTHER" id="PTHR42736">
    <property type="entry name" value="PROTEIN-GLUTAMINE GAMMA-GLUTAMYLTRANSFERASE"/>
    <property type="match status" value="1"/>
</dbReference>
<dbReference type="Pfam" id="PF11992">
    <property type="entry name" value="TgpA_N"/>
    <property type="match status" value="1"/>
</dbReference>
<feature type="transmembrane region" description="Helical" evidence="1">
    <location>
        <begin position="12"/>
        <end position="44"/>
    </location>
</feature>
<feature type="domain" description="Transglutaminase-like" evidence="2">
    <location>
        <begin position="409"/>
        <end position="480"/>
    </location>
</feature>
<feature type="transmembrane region" description="Helical" evidence="1">
    <location>
        <begin position="554"/>
        <end position="577"/>
    </location>
</feature>
<name>A0A9X2KWC7_9GAMM</name>
<dbReference type="Pfam" id="PF01841">
    <property type="entry name" value="Transglut_core"/>
    <property type="match status" value="1"/>
</dbReference>
<keyword evidence="1" id="KW-0472">Membrane</keyword>
<dbReference type="AlphaFoldDB" id="A0A9X2KWC7"/>
<evidence type="ECO:0000313" key="3">
    <source>
        <dbReference type="EMBL" id="MCP8898845.1"/>
    </source>
</evidence>
<dbReference type="Pfam" id="PF13559">
    <property type="entry name" value="DUF4129"/>
    <property type="match status" value="1"/>
</dbReference>
<evidence type="ECO:0000313" key="4">
    <source>
        <dbReference type="Proteomes" id="UP001139319"/>
    </source>
</evidence>
<dbReference type="SUPFAM" id="SSF54001">
    <property type="entry name" value="Cysteine proteinases"/>
    <property type="match status" value="1"/>
</dbReference>
<dbReference type="PANTHER" id="PTHR42736:SF1">
    <property type="entry name" value="PROTEIN-GLUTAMINE GAMMA-GLUTAMYLTRANSFERASE"/>
    <property type="match status" value="1"/>
</dbReference>
<dbReference type="InterPro" id="IPR002931">
    <property type="entry name" value="Transglutaminase-like"/>
</dbReference>
<feature type="transmembrane region" description="Helical" evidence="1">
    <location>
        <begin position="164"/>
        <end position="182"/>
    </location>
</feature>
<feature type="transmembrane region" description="Helical" evidence="1">
    <location>
        <begin position="64"/>
        <end position="94"/>
    </location>
</feature>
<keyword evidence="1" id="KW-1133">Transmembrane helix</keyword>
<sequence length="662" mass="74919">MKSRRTIARRSLIWLLIAQLMVLAPLALHIPLWLSVTALLVIAWRWWLERGRGRFPGPWWRSALAIAVTAMLYVSVGGSFAMETMVSLLVAGFVLKLTELRREGDVYLLCFLAYFVAATQLLFFTQFLGSVYSLLCFCAITGTLLVNQMAGARSPASPSPWRTLAGLLFQALPIMLVLFLALPRLGSLWTVPLNSTAGTTGVSDSMSPGDIADLMQSDELAFRVTFAADIPPAHERYWRALVLDEFDGRRWSQSDFHDVGNGRASVWRRSDQALTELARPMSYEIMLEPTGENWLYALAVPQTDASGVDLSRGYTLFQRKPISQRKQYSVISQLFYRAQGSGLDEREKRAALQLPDTGNLQTRERARQWAEQEPGSQALINRFLRLVQSRFRYTLQPPLLGDDSVDEFLWQTRAGFCEHFASSFVFFMRAAGVPARVVVGYQGGQVNPHEGYLTVRQLDAHAWAEVWMEGVGWQRVDPTAAVAPERIDRGVEYSLDDSDAQLLANAMGRRFAAWGNLQLQWDAFNYRWHRWVMGYDNQAQQDFLRRLLGASSPWRVTLALIVAIGTVAALIVGWLFWRTREPVAPSVKIYRRLCRKLDAAGVTRWHGETPSDFAARVGQLRPEWAEDMNSVTHLFLRSYYAEDDAAFEALKHKARALLRRIG</sequence>
<gene>
    <name evidence="3" type="ORF">M6D89_05975</name>
</gene>
<comment type="caution">
    <text evidence="3">The sequence shown here is derived from an EMBL/GenBank/DDBJ whole genome shotgun (WGS) entry which is preliminary data.</text>
</comment>
<reference evidence="3" key="1">
    <citation type="submission" date="2022-05" db="EMBL/GenBank/DDBJ databases">
        <authorList>
            <person name="Sun H.-N."/>
        </authorList>
    </citation>
    <scope>NUCLEOTIDE SEQUENCE</scope>
    <source>
        <strain evidence="3">HB14</strain>
    </source>
</reference>
<dbReference type="InterPro" id="IPR038765">
    <property type="entry name" value="Papain-like_cys_pep_sf"/>
</dbReference>
<reference evidence="3" key="2">
    <citation type="submission" date="2023-01" db="EMBL/GenBank/DDBJ databases">
        <title>Gilvimarinus xylanilyticus HB14 isolated from Caulerpa lentillifera aquaculture base in Hainan, China.</title>
        <authorList>
            <person name="Zhang Y.-J."/>
        </authorList>
    </citation>
    <scope>NUCLEOTIDE SEQUENCE</scope>
    <source>
        <strain evidence="3">HB14</strain>
    </source>
</reference>
<dbReference type="SMART" id="SM00460">
    <property type="entry name" value="TGc"/>
    <property type="match status" value="1"/>
</dbReference>
<evidence type="ECO:0000259" key="2">
    <source>
        <dbReference type="SMART" id="SM00460"/>
    </source>
</evidence>
<proteinExistence type="predicted"/>
<accession>A0A9X2KWC7</accession>
<dbReference type="RefSeq" id="WP_253967112.1">
    <property type="nucleotide sequence ID" value="NZ_JAMFTH010000001.1"/>
</dbReference>